<gene>
    <name evidence="4" type="ORF">DAPK24_036980</name>
</gene>
<feature type="region of interest" description="Disordered" evidence="2">
    <location>
        <begin position="981"/>
        <end position="1012"/>
    </location>
</feature>
<feature type="region of interest" description="Disordered" evidence="2">
    <location>
        <begin position="472"/>
        <end position="502"/>
    </location>
</feature>
<feature type="coiled-coil region" evidence="1">
    <location>
        <begin position="257"/>
        <end position="287"/>
    </location>
</feature>
<dbReference type="InterPro" id="IPR041153">
    <property type="entry name" value="LST4_longin"/>
</dbReference>
<keyword evidence="1" id="KW-0175">Coiled coil</keyword>
<evidence type="ECO:0000313" key="4">
    <source>
        <dbReference type="EMBL" id="GMM47123.1"/>
    </source>
</evidence>
<dbReference type="Pfam" id="PF18639">
    <property type="entry name" value="Longin_2"/>
    <property type="match status" value="1"/>
</dbReference>
<feature type="compositionally biased region" description="Acidic residues" evidence="2">
    <location>
        <begin position="983"/>
        <end position="995"/>
    </location>
</feature>
<feature type="region of interest" description="Disordered" evidence="2">
    <location>
        <begin position="525"/>
        <end position="547"/>
    </location>
</feature>
<protein>
    <recommendedName>
        <fullName evidence="3">LST4 longin domain-containing protein</fullName>
    </recommendedName>
</protein>
<evidence type="ECO:0000256" key="1">
    <source>
        <dbReference type="SAM" id="Coils"/>
    </source>
</evidence>
<evidence type="ECO:0000259" key="3">
    <source>
        <dbReference type="Pfam" id="PF18639"/>
    </source>
</evidence>
<dbReference type="EMBL" id="BTGB01000005">
    <property type="protein sequence ID" value="GMM47123.1"/>
    <property type="molecule type" value="Genomic_DNA"/>
</dbReference>
<evidence type="ECO:0000313" key="5">
    <source>
        <dbReference type="Proteomes" id="UP001378960"/>
    </source>
</evidence>
<reference evidence="4 5" key="1">
    <citation type="journal article" date="2023" name="Elife">
        <title>Identification of key yeast species and microbe-microbe interactions impacting larval growth of Drosophila in the wild.</title>
        <authorList>
            <person name="Mure A."/>
            <person name="Sugiura Y."/>
            <person name="Maeda R."/>
            <person name="Honda K."/>
            <person name="Sakurai N."/>
            <person name="Takahashi Y."/>
            <person name="Watada M."/>
            <person name="Katoh T."/>
            <person name="Gotoh A."/>
            <person name="Gotoh Y."/>
            <person name="Taniguchi I."/>
            <person name="Nakamura K."/>
            <person name="Hayashi T."/>
            <person name="Katayama T."/>
            <person name="Uemura T."/>
            <person name="Hattori Y."/>
        </authorList>
    </citation>
    <scope>NUCLEOTIDE SEQUENCE [LARGE SCALE GENOMIC DNA]</scope>
    <source>
        <strain evidence="4 5">PK-24</strain>
    </source>
</reference>
<comment type="caution">
    <text evidence="4">The sequence shown here is derived from an EMBL/GenBank/DDBJ whole genome shotgun (WGS) entry which is preliminary data.</text>
</comment>
<sequence length="1035" mass="116864">MLSSLIGSRKSTQGQTRPQVGPQRQSETFKFYNTNNSLSDDYQIKSNDKQHSGINGINDMSGVEQANINLSPLYGNDNVPPSTNFKISDKISSFRLVVVQDAGIRRKQPLFDSALPCNNNISKMNQKLNKNIYHSINELSLFMFGCYGIPISENNTTTKIHYLPSLSNLHSSILITRLFSLDSTFKLKPHAIVTETNEWETHPILDADELPFLQNASRFSIGMIIPVHSSIESVTEEITNNWVSISESLKEIQDLISSKLEYQYKTNQNKLRQLQKQNNQIANSNAQSLHSNKLSFSIYSLQTEIEIFQNLASFLRSLISLVETPRLFIDLKHSNQSLINWASNLSLWKELKDGRNNDHFQENINTDNASETFLHPSFTNHPSSVPQVKFLASLLALLIPYQSCLFNDSGSFLNENLFSNIRIIIGTGNPVVSEKLIFIISGIIGYDTFSKIYDNYETILNHKVNEKVKTSTNDSASSSVDSNLPNLYSNSNLNSSQHPQRSLTPLSYYPSSAIATTNVLQNSRSFSQTSSASSSSSPRTPLPFHRQETNYSMPIPISQEMKEKSPSVQTRSGSLYINSLGSSVEKNGIKSTPLCISQSPSIATVSASINTQRINTPLSRTSSYASLQCLSTSYGANVPNSIGSNTPSSSWRNNFGSFMDRWKNSITPSPTTSHFSQLSQPVTQFTRQDSISPSVSEYNEYPWFGKRVPNSPTMSSSSSFISSNNNNTTNRFTIKNNPHLSSYIAESKKLDIKRTSTKLIIPYASKLSESIKNEINNIMDGNFEYKLDDNVMKSVVEVSLDDTIMNSDISCVNEFELPLLTGYVPQFRSEFHLQSCNSKQLLESTLVETMRHDLNNLKCEHSEIFFINLGMHRITHFEMDVKGKVTNDVKSDEHSNYSQLEYNRSETEKPIKSNLTKYMECAKNLHQTTLLTSSKSLNNDLTQEKFNREHDIEERVEKVDQILEKIVWTITNFFYEINKNECSSDDDDDDDDEDETLNKNSDGEVDEDRLKSKADLENECCNEIRSLISKMLEIK</sequence>
<feature type="compositionally biased region" description="Low complexity" evidence="2">
    <location>
        <begin position="472"/>
        <end position="496"/>
    </location>
</feature>
<feature type="region of interest" description="Disordered" evidence="2">
    <location>
        <begin position="1"/>
        <end position="26"/>
    </location>
</feature>
<evidence type="ECO:0000256" key="2">
    <source>
        <dbReference type="SAM" id="MobiDB-lite"/>
    </source>
</evidence>
<feature type="domain" description="LST4 longin" evidence="3">
    <location>
        <begin position="93"/>
        <end position="289"/>
    </location>
</feature>
<proteinExistence type="predicted"/>
<feature type="compositionally biased region" description="Low complexity" evidence="2">
    <location>
        <begin position="525"/>
        <end position="537"/>
    </location>
</feature>
<dbReference type="AlphaFoldDB" id="A0AAV5R7C6"/>
<feature type="region of interest" description="Disordered" evidence="2">
    <location>
        <begin position="669"/>
        <end position="693"/>
    </location>
</feature>
<accession>A0AAV5R7C6</accession>
<organism evidence="4 5">
    <name type="scientific">Pichia kluyveri</name>
    <name type="common">Yeast</name>
    <dbReference type="NCBI Taxonomy" id="36015"/>
    <lineage>
        <taxon>Eukaryota</taxon>
        <taxon>Fungi</taxon>
        <taxon>Dikarya</taxon>
        <taxon>Ascomycota</taxon>
        <taxon>Saccharomycotina</taxon>
        <taxon>Pichiomycetes</taxon>
        <taxon>Pichiales</taxon>
        <taxon>Pichiaceae</taxon>
        <taxon>Pichia</taxon>
    </lineage>
</organism>
<dbReference type="Proteomes" id="UP001378960">
    <property type="component" value="Unassembled WGS sequence"/>
</dbReference>
<name>A0AAV5R7C6_PICKL</name>
<keyword evidence="5" id="KW-1185">Reference proteome</keyword>